<dbReference type="Pfam" id="PF00090">
    <property type="entry name" value="TSP_1"/>
    <property type="match status" value="2"/>
</dbReference>
<dbReference type="PRINTS" id="PR00764">
    <property type="entry name" value="COMPLEMENTC9"/>
</dbReference>
<keyword evidence="5" id="KW-0964">Secreted</keyword>
<dbReference type="CDD" id="cd00112">
    <property type="entry name" value="LDLa"/>
    <property type="match status" value="1"/>
</dbReference>
<keyword evidence="10 22" id="KW-0732">Signal</keyword>
<dbReference type="InterPro" id="IPR002172">
    <property type="entry name" value="LDrepeatLR_classA_rpt"/>
</dbReference>
<dbReference type="Ensembl" id="ENSLOCT00000010738.1">
    <property type="protein sequence ID" value="ENSLOCP00000010723.1"/>
    <property type="gene ID" value="ENSLOCG00000008810.1"/>
</dbReference>
<evidence type="ECO:0000256" key="17">
    <source>
        <dbReference type="ARBA" id="ARBA00023157"/>
    </source>
</evidence>
<dbReference type="InterPro" id="IPR020863">
    <property type="entry name" value="MACPF_CS"/>
</dbReference>
<dbReference type="InterPro" id="IPR023415">
    <property type="entry name" value="LDLR_class-A_CS"/>
</dbReference>
<dbReference type="GeneTree" id="ENSGT00940000160126"/>
<keyword evidence="20" id="KW-1053">Target membrane</keyword>
<dbReference type="Gene3D" id="2.10.25.10">
    <property type="entry name" value="Laminin"/>
    <property type="match status" value="1"/>
</dbReference>
<evidence type="ECO:0000256" key="2">
    <source>
        <dbReference type="ARBA" id="ARBA00004613"/>
    </source>
</evidence>
<evidence type="ECO:0000256" key="3">
    <source>
        <dbReference type="ARBA" id="ARBA00009214"/>
    </source>
</evidence>
<dbReference type="Gene3D" id="4.10.400.10">
    <property type="entry name" value="Low-density Lipoprotein Receptor"/>
    <property type="match status" value="1"/>
</dbReference>
<dbReference type="GO" id="GO:0006958">
    <property type="term" value="P:complement activation, classical pathway"/>
    <property type="evidence" value="ECO:0007669"/>
    <property type="project" value="UniProtKB-KW"/>
</dbReference>
<feature type="disulfide bond" evidence="21">
    <location>
        <begin position="132"/>
        <end position="147"/>
    </location>
</feature>
<feature type="signal peptide" evidence="22">
    <location>
        <begin position="1"/>
        <end position="25"/>
    </location>
</feature>
<dbReference type="OrthoDB" id="6150863at2759"/>
<keyword evidence="17 21" id="KW-1015">Disulfide bond</keyword>
<dbReference type="PROSITE" id="PS01209">
    <property type="entry name" value="LDLRA_1"/>
    <property type="match status" value="1"/>
</dbReference>
<dbReference type="GO" id="GO:0006956">
    <property type="term" value="P:complement activation"/>
    <property type="evidence" value="ECO:0000318"/>
    <property type="project" value="GO_Central"/>
</dbReference>
<dbReference type="STRING" id="7918.ENSLOCP00000010723"/>
<evidence type="ECO:0000256" key="5">
    <source>
        <dbReference type="ARBA" id="ARBA00022525"/>
    </source>
</evidence>
<comment type="caution">
    <text evidence="21">Lacks conserved residue(s) required for the propagation of feature annotation.</text>
</comment>
<evidence type="ECO:0000256" key="10">
    <source>
        <dbReference type="ARBA" id="ARBA00022729"/>
    </source>
</evidence>
<evidence type="ECO:0000256" key="4">
    <source>
        <dbReference type="ARBA" id="ARBA00022452"/>
    </source>
</evidence>
<sequence length="593" mass="66690">MKRFIHSSVGLTLLILLNHLIVVRPSNTLRSCVDGRGKNSTARKPRGVNTPAPVDCKLGPWSAWAPCSACQQKTYQHRYLEQANQFGGNPCLGNKLEEKICPSDIQCNRQDLCGEDFTCQETGRCISRRLLCNSDPDCRDGSDENECGDLENYEDTFCKQLFPIPGSEISARGYNALTGEFLLNTIDPGYYGGFCEYVYNGDWRELTYNAFCEHMSYNEDEKYYRKPYNIHYYQFLAQADSGSSSEFYNDVTSLLRAKKEEDSFNFGFTIGISVVEGGFSHKQDSKSLKNISEYTDQNLGFIRHLTKIQTSQFKMRSRGLVLDEDMYQSLIELPEEYDYGAYSQFINSYGTHYITSGIMGGILEYIMVVDKKSMERNEITGEQAGQCNALSLGIAKVGPMDLSVSADFCNRHGFQNTDNKKESSMVKDVINLIRGGDTASSGGLLAVYDEKTYRHWGKSLKYQPALIEFEILPIYELVHFSTAKSGNAKLENLRKAWHEYLREFNSCRCQPCKNNGQTMLDGTSCRCLCPSGFEGPACEETQRKGPTHGNWGCWSSWSFCRSGSKTRSRHCNNPAPLNDGSPCLGKASQTVSC</sequence>
<evidence type="ECO:0000256" key="6">
    <source>
        <dbReference type="ARBA" id="ARBA00022536"/>
    </source>
</evidence>
<dbReference type="InterPro" id="IPR000742">
    <property type="entry name" value="EGF"/>
</dbReference>
<keyword evidence="6" id="KW-0245">EGF-like domain</keyword>
<evidence type="ECO:0000256" key="22">
    <source>
        <dbReference type="SAM" id="SignalP"/>
    </source>
</evidence>
<dbReference type="SMART" id="SM00192">
    <property type="entry name" value="LDLa"/>
    <property type="match status" value="1"/>
</dbReference>
<keyword evidence="8" id="KW-0399">Innate immunity</keyword>
<dbReference type="Bgee" id="ENSLOCG00000008810">
    <property type="expression patterns" value="Expressed in liver and 5 other cell types or tissues"/>
</dbReference>
<evidence type="ECO:0000256" key="18">
    <source>
        <dbReference type="ARBA" id="ARBA00023162"/>
    </source>
</evidence>
<evidence type="ECO:0000256" key="11">
    <source>
        <dbReference type="ARBA" id="ARBA00022737"/>
    </source>
</evidence>
<dbReference type="Pfam" id="PF21195">
    <property type="entry name" value="EGF_C8A_B_C6"/>
    <property type="match status" value="1"/>
</dbReference>
<dbReference type="GO" id="GO:0005615">
    <property type="term" value="C:extracellular space"/>
    <property type="evidence" value="ECO:0000318"/>
    <property type="project" value="GO_Central"/>
</dbReference>
<feature type="disulfide bond" evidence="21">
    <location>
        <begin position="113"/>
        <end position="125"/>
    </location>
</feature>
<dbReference type="InterPro" id="IPR036383">
    <property type="entry name" value="TSP1_rpt_sf"/>
</dbReference>
<dbReference type="OMA" id="CQPGVTI"/>
<evidence type="ECO:0000256" key="20">
    <source>
        <dbReference type="ARBA" id="ARBA00023298"/>
    </source>
</evidence>
<organism evidence="24 25">
    <name type="scientific">Lepisosteus oculatus</name>
    <name type="common">Spotted gar</name>
    <dbReference type="NCBI Taxonomy" id="7918"/>
    <lineage>
        <taxon>Eukaryota</taxon>
        <taxon>Metazoa</taxon>
        <taxon>Chordata</taxon>
        <taxon>Craniata</taxon>
        <taxon>Vertebrata</taxon>
        <taxon>Euteleostomi</taxon>
        <taxon>Actinopterygii</taxon>
        <taxon>Neopterygii</taxon>
        <taxon>Holostei</taxon>
        <taxon>Semionotiformes</taxon>
        <taxon>Lepisosteidae</taxon>
        <taxon>Lepisosteus</taxon>
    </lineage>
</organism>
<evidence type="ECO:0000313" key="24">
    <source>
        <dbReference type="Ensembl" id="ENSLOCP00000010723.1"/>
    </source>
</evidence>
<keyword evidence="15" id="KW-0473">Membrane attack complex</keyword>
<feature type="chain" id="PRO_5004866505" evidence="22">
    <location>
        <begin position="26"/>
        <end position="593"/>
    </location>
</feature>
<accession>W5MQR4</accession>
<keyword evidence="13" id="KW-0391">Immunity</keyword>
<evidence type="ECO:0000256" key="16">
    <source>
        <dbReference type="ARBA" id="ARBA00023136"/>
    </source>
</evidence>
<evidence type="ECO:0000256" key="8">
    <source>
        <dbReference type="ARBA" id="ARBA00022588"/>
    </source>
</evidence>
<dbReference type="eggNOG" id="ENOG502QT87">
    <property type="taxonomic scope" value="Eukaryota"/>
</dbReference>
<evidence type="ECO:0000256" key="21">
    <source>
        <dbReference type="PROSITE-ProRule" id="PRU00124"/>
    </source>
</evidence>
<dbReference type="GeneID" id="102696134"/>
<dbReference type="PROSITE" id="PS01186">
    <property type="entry name" value="EGF_2"/>
    <property type="match status" value="1"/>
</dbReference>
<evidence type="ECO:0000256" key="12">
    <source>
        <dbReference type="ARBA" id="ARBA00022852"/>
    </source>
</evidence>
<dbReference type="PANTHER" id="PTHR45742">
    <property type="entry name" value="COMPLEMENT COMPONENT C6"/>
    <property type="match status" value="1"/>
</dbReference>
<dbReference type="AlphaFoldDB" id="W5MQR4"/>
<evidence type="ECO:0000256" key="1">
    <source>
        <dbReference type="ARBA" id="ARBA00004276"/>
    </source>
</evidence>
<dbReference type="CTD" id="731"/>
<dbReference type="InParanoid" id="W5MQR4"/>
<evidence type="ECO:0000256" key="9">
    <source>
        <dbReference type="ARBA" id="ARBA00022692"/>
    </source>
</evidence>
<proteinExistence type="inferred from homology"/>
<reference evidence="24" key="3">
    <citation type="submission" date="2025-09" db="UniProtKB">
        <authorList>
            <consortium name="Ensembl"/>
        </authorList>
    </citation>
    <scope>IDENTIFICATION</scope>
</reference>
<keyword evidence="4" id="KW-1134">Transmembrane beta strand</keyword>
<reference evidence="24" key="2">
    <citation type="submission" date="2025-08" db="UniProtKB">
        <authorList>
            <consortium name="Ensembl"/>
        </authorList>
    </citation>
    <scope>IDENTIFICATION</scope>
</reference>
<dbReference type="GO" id="GO:0005579">
    <property type="term" value="C:membrane attack complex"/>
    <property type="evidence" value="ECO:0000318"/>
    <property type="project" value="GO_Central"/>
</dbReference>
<keyword evidence="12" id="KW-0204">Cytolysis</keyword>
<comment type="subcellular location">
    <subcellularLocation>
        <location evidence="2">Secreted</location>
    </subcellularLocation>
    <subcellularLocation>
        <location evidence="1">Target cell membrane</location>
        <topology evidence="1">Multi-pass membrane protein</topology>
    </subcellularLocation>
</comment>
<dbReference type="PROSITE" id="PS50068">
    <property type="entry name" value="LDLRA_2"/>
    <property type="match status" value="1"/>
</dbReference>
<dbReference type="InterPro" id="IPR000884">
    <property type="entry name" value="TSP1_rpt"/>
</dbReference>
<comment type="similarity">
    <text evidence="3">Belongs to the complement C6/C7/C8/C9 family.</text>
</comment>
<feature type="domain" description="MACPF" evidence="23">
    <location>
        <begin position="154"/>
        <end position="508"/>
    </location>
</feature>
<keyword evidence="14" id="KW-0180">Complement pathway</keyword>
<dbReference type="KEGG" id="loc:102696134"/>
<protein>
    <submittedName>
        <fullName evidence="24">Complement C8 alpha chain</fullName>
    </submittedName>
</protein>
<dbReference type="InterPro" id="IPR020864">
    <property type="entry name" value="MACPF"/>
</dbReference>
<dbReference type="FunCoup" id="W5MQR4">
    <property type="interactions" value="805"/>
</dbReference>
<evidence type="ECO:0000313" key="25">
    <source>
        <dbReference type="Proteomes" id="UP000018468"/>
    </source>
</evidence>
<dbReference type="SUPFAM" id="SSF57196">
    <property type="entry name" value="EGF/Laminin"/>
    <property type="match status" value="1"/>
</dbReference>
<evidence type="ECO:0000256" key="15">
    <source>
        <dbReference type="ARBA" id="ARBA00023058"/>
    </source>
</evidence>
<keyword evidence="11" id="KW-0677">Repeat</keyword>
<evidence type="ECO:0000259" key="23">
    <source>
        <dbReference type="PROSITE" id="PS51412"/>
    </source>
</evidence>
<dbReference type="InterPro" id="IPR001862">
    <property type="entry name" value="MAC_perforin"/>
</dbReference>
<dbReference type="InterPro" id="IPR048831">
    <property type="entry name" value="C8A_B_C6_EGF-like"/>
</dbReference>
<keyword evidence="18" id="KW-0179">Complement alternate pathway</keyword>
<keyword evidence="19" id="KW-0325">Glycoprotein</keyword>
<keyword evidence="25" id="KW-1185">Reference proteome</keyword>
<dbReference type="InterPro" id="IPR036055">
    <property type="entry name" value="LDL_receptor-like_sf"/>
</dbReference>
<dbReference type="RefSeq" id="XP_015211300.1">
    <property type="nucleotide sequence ID" value="XM_015355814.2"/>
</dbReference>
<dbReference type="Gene3D" id="2.20.100.10">
    <property type="entry name" value="Thrombospondin type-1 (TSP1) repeat"/>
    <property type="match status" value="2"/>
</dbReference>
<reference evidence="25" key="1">
    <citation type="submission" date="2011-12" db="EMBL/GenBank/DDBJ databases">
        <title>The Draft Genome of Lepisosteus oculatus.</title>
        <authorList>
            <consortium name="The Broad Institute Genome Assembly &amp; Analysis Group"/>
            <consortium name="Computational R&amp;D Group"/>
            <consortium name="and Sequencing Platform"/>
            <person name="Di Palma F."/>
            <person name="Alfoldi J."/>
            <person name="Johnson J."/>
            <person name="Berlin A."/>
            <person name="Gnerre S."/>
            <person name="Jaffe D."/>
            <person name="MacCallum I."/>
            <person name="Young S."/>
            <person name="Walker B.J."/>
            <person name="Lander E.S."/>
            <person name="Lindblad-Toh K."/>
        </authorList>
    </citation>
    <scope>NUCLEOTIDE SEQUENCE [LARGE SCALE GENOMIC DNA]</scope>
</reference>
<dbReference type="EMBL" id="AHAT01032235">
    <property type="status" value="NOT_ANNOTATED_CDS"/>
    <property type="molecule type" value="Genomic_DNA"/>
</dbReference>
<dbReference type="GO" id="GO:0006957">
    <property type="term" value="P:complement activation, alternative pathway"/>
    <property type="evidence" value="ECO:0007669"/>
    <property type="project" value="UniProtKB-KW"/>
</dbReference>
<dbReference type="Proteomes" id="UP000018468">
    <property type="component" value="Linkage group LG10"/>
</dbReference>
<keyword evidence="16" id="KW-0472">Membrane</keyword>
<dbReference type="PROSITE" id="PS00022">
    <property type="entry name" value="EGF_1"/>
    <property type="match status" value="1"/>
</dbReference>
<keyword evidence="9" id="KW-0812">Transmembrane</keyword>
<dbReference type="SMART" id="SM00457">
    <property type="entry name" value="MACPF"/>
    <property type="match status" value="1"/>
</dbReference>
<evidence type="ECO:0000256" key="7">
    <source>
        <dbReference type="ARBA" id="ARBA00022537"/>
    </source>
</evidence>
<dbReference type="Pfam" id="PF01823">
    <property type="entry name" value="MACPF"/>
    <property type="match status" value="1"/>
</dbReference>
<dbReference type="SMART" id="SM00209">
    <property type="entry name" value="TSP1"/>
    <property type="match status" value="2"/>
</dbReference>
<dbReference type="SUPFAM" id="SSF57424">
    <property type="entry name" value="LDL receptor-like module"/>
    <property type="match status" value="1"/>
</dbReference>
<dbReference type="SUPFAM" id="SSF82895">
    <property type="entry name" value="TSP-1 type 1 repeat"/>
    <property type="match status" value="2"/>
</dbReference>
<dbReference type="Pfam" id="PF00057">
    <property type="entry name" value="Ldl_recept_a"/>
    <property type="match status" value="1"/>
</dbReference>
<dbReference type="PROSITE" id="PS50092">
    <property type="entry name" value="TSP1"/>
    <property type="match status" value="2"/>
</dbReference>
<dbReference type="PANTHER" id="PTHR45742:SF1">
    <property type="entry name" value="COMPLEMENT COMPONENT C8 ALPHA CHAIN"/>
    <property type="match status" value="1"/>
</dbReference>
<evidence type="ECO:0000256" key="14">
    <source>
        <dbReference type="ARBA" id="ARBA00022875"/>
    </source>
</evidence>
<dbReference type="PROSITE" id="PS00279">
    <property type="entry name" value="MACPF_1"/>
    <property type="match status" value="1"/>
</dbReference>
<evidence type="ECO:0000256" key="19">
    <source>
        <dbReference type="ARBA" id="ARBA00023180"/>
    </source>
</evidence>
<dbReference type="PRINTS" id="PR01705">
    <property type="entry name" value="TSP1REPEAT"/>
</dbReference>
<keyword evidence="7" id="KW-1052">Target cell membrane</keyword>
<name>W5MQR4_LEPOC</name>
<evidence type="ECO:0000256" key="13">
    <source>
        <dbReference type="ARBA" id="ARBA00022859"/>
    </source>
</evidence>
<dbReference type="PROSITE" id="PS51412">
    <property type="entry name" value="MACPF_2"/>
    <property type="match status" value="1"/>
</dbReference>
<dbReference type="GO" id="GO:0031640">
    <property type="term" value="P:killing of cells of another organism"/>
    <property type="evidence" value="ECO:0007669"/>
    <property type="project" value="UniProtKB-KW"/>
</dbReference>
<dbReference type="GO" id="GO:0044218">
    <property type="term" value="C:other organism cell membrane"/>
    <property type="evidence" value="ECO:0007669"/>
    <property type="project" value="UniProtKB-KW"/>
</dbReference>
<dbReference type="HOGENOM" id="CLU_032453_1_0_1"/>